<gene>
    <name evidence="1" type="ORF">DERYTH_LOCUS18189</name>
</gene>
<comment type="caution">
    <text evidence="1">The sequence shown here is derived from an EMBL/GenBank/DDBJ whole genome shotgun (WGS) entry which is preliminary data.</text>
</comment>
<sequence>LSPPLNIDYDTESNVENTTEISPQMRSGRYVVAMGRAIAKK</sequence>
<evidence type="ECO:0000313" key="2">
    <source>
        <dbReference type="Proteomes" id="UP000789405"/>
    </source>
</evidence>
<proteinExistence type="predicted"/>
<protein>
    <submittedName>
        <fullName evidence="1">9_t:CDS:1</fullName>
    </submittedName>
</protein>
<name>A0A9N9J5U7_9GLOM</name>
<evidence type="ECO:0000313" key="1">
    <source>
        <dbReference type="EMBL" id="CAG8765388.1"/>
    </source>
</evidence>
<organism evidence="1 2">
    <name type="scientific">Dentiscutata erythropus</name>
    <dbReference type="NCBI Taxonomy" id="1348616"/>
    <lineage>
        <taxon>Eukaryota</taxon>
        <taxon>Fungi</taxon>
        <taxon>Fungi incertae sedis</taxon>
        <taxon>Mucoromycota</taxon>
        <taxon>Glomeromycotina</taxon>
        <taxon>Glomeromycetes</taxon>
        <taxon>Diversisporales</taxon>
        <taxon>Gigasporaceae</taxon>
        <taxon>Dentiscutata</taxon>
    </lineage>
</organism>
<feature type="non-terminal residue" evidence="1">
    <location>
        <position position="1"/>
    </location>
</feature>
<accession>A0A9N9J5U7</accession>
<reference evidence="1" key="1">
    <citation type="submission" date="2021-06" db="EMBL/GenBank/DDBJ databases">
        <authorList>
            <person name="Kallberg Y."/>
            <person name="Tangrot J."/>
            <person name="Rosling A."/>
        </authorList>
    </citation>
    <scope>NUCLEOTIDE SEQUENCE</scope>
    <source>
        <strain evidence="1">MA453B</strain>
    </source>
</reference>
<keyword evidence="2" id="KW-1185">Reference proteome</keyword>
<dbReference type="OrthoDB" id="10273038at2759"/>
<dbReference type="AlphaFoldDB" id="A0A9N9J5U7"/>
<dbReference type="Proteomes" id="UP000789405">
    <property type="component" value="Unassembled WGS sequence"/>
</dbReference>
<dbReference type="EMBL" id="CAJVPY010018103">
    <property type="protein sequence ID" value="CAG8765388.1"/>
    <property type="molecule type" value="Genomic_DNA"/>
</dbReference>